<name>A0A2G5DU81_AQUCA</name>
<protein>
    <submittedName>
        <fullName evidence="1">Uncharacterized protein</fullName>
    </submittedName>
</protein>
<dbReference type="OrthoDB" id="1936239at2759"/>
<reference evidence="1 2" key="1">
    <citation type="submission" date="2017-09" db="EMBL/GenBank/DDBJ databases">
        <title>WGS assembly of Aquilegia coerulea Goldsmith.</title>
        <authorList>
            <person name="Hodges S."/>
            <person name="Kramer E."/>
            <person name="Nordborg M."/>
            <person name="Tomkins J."/>
            <person name="Borevitz J."/>
            <person name="Derieg N."/>
            <person name="Yan J."/>
            <person name="Mihaltcheva S."/>
            <person name="Hayes R.D."/>
            <person name="Rokhsar D."/>
        </authorList>
    </citation>
    <scope>NUCLEOTIDE SEQUENCE [LARGE SCALE GENOMIC DNA]</scope>
    <source>
        <strain evidence="2">cv. Goldsmith</strain>
    </source>
</reference>
<dbReference type="AlphaFoldDB" id="A0A2G5DU81"/>
<evidence type="ECO:0000313" key="1">
    <source>
        <dbReference type="EMBL" id="PIA47070.1"/>
    </source>
</evidence>
<proteinExistence type="predicted"/>
<keyword evidence="2" id="KW-1185">Reference proteome</keyword>
<sequence length="90" mass="10889">MSIKHFQNNCCYTLPHYVFKTIYTDWRGSTKEIYTWWYSSISLIGWRCEVFQSVSTKQYKPVAVIKRTPRTEKLLLFPCLSLHHLKKYLH</sequence>
<dbReference type="InParanoid" id="A0A2G5DU81"/>
<accession>A0A2G5DU81</accession>
<gene>
    <name evidence="1" type="ORF">AQUCO_01400046v1</name>
</gene>
<dbReference type="Proteomes" id="UP000230069">
    <property type="component" value="Unassembled WGS sequence"/>
</dbReference>
<evidence type="ECO:0000313" key="2">
    <source>
        <dbReference type="Proteomes" id="UP000230069"/>
    </source>
</evidence>
<organism evidence="1 2">
    <name type="scientific">Aquilegia coerulea</name>
    <name type="common">Rocky mountain columbine</name>
    <dbReference type="NCBI Taxonomy" id="218851"/>
    <lineage>
        <taxon>Eukaryota</taxon>
        <taxon>Viridiplantae</taxon>
        <taxon>Streptophyta</taxon>
        <taxon>Embryophyta</taxon>
        <taxon>Tracheophyta</taxon>
        <taxon>Spermatophyta</taxon>
        <taxon>Magnoliopsida</taxon>
        <taxon>Ranunculales</taxon>
        <taxon>Ranunculaceae</taxon>
        <taxon>Thalictroideae</taxon>
        <taxon>Aquilegia</taxon>
    </lineage>
</organism>
<dbReference type="EMBL" id="KZ305031">
    <property type="protein sequence ID" value="PIA47070.1"/>
    <property type="molecule type" value="Genomic_DNA"/>
</dbReference>